<protein>
    <recommendedName>
        <fullName evidence="3">Rab3 GTPase-activating protein catalytic subunit</fullName>
    </recommendedName>
</protein>
<evidence type="ECO:0000313" key="1">
    <source>
        <dbReference type="EMBL" id="MQL72119.1"/>
    </source>
</evidence>
<name>A0A843TUY2_COLES</name>
<keyword evidence="2" id="KW-1185">Reference proteome</keyword>
<dbReference type="PANTHER" id="PTHR21422:SF9">
    <property type="entry name" value="RAB3 GTPASE-ACTIVATING PROTEIN CATALYTIC SUBUNIT"/>
    <property type="match status" value="1"/>
</dbReference>
<dbReference type="GO" id="GO:0005096">
    <property type="term" value="F:GTPase activator activity"/>
    <property type="evidence" value="ECO:0007669"/>
    <property type="project" value="InterPro"/>
</dbReference>
<accession>A0A843TUY2</accession>
<proteinExistence type="predicted"/>
<gene>
    <name evidence="1" type="ORF">Taro_004449</name>
</gene>
<evidence type="ECO:0000313" key="2">
    <source>
        <dbReference type="Proteomes" id="UP000652761"/>
    </source>
</evidence>
<dbReference type="OrthoDB" id="17346at2759"/>
<dbReference type="InterPro" id="IPR045700">
    <property type="entry name" value="Rab3GAP1"/>
</dbReference>
<dbReference type="PANTHER" id="PTHR21422">
    <property type="entry name" value="RAB3 GTPASE-ACTIVATING PROTEIN CATALYTIC SUBUNIT"/>
    <property type="match status" value="1"/>
</dbReference>
<dbReference type="AlphaFoldDB" id="A0A843TUY2"/>
<comment type="caution">
    <text evidence="1">The sequence shown here is derived from an EMBL/GenBank/DDBJ whole genome shotgun (WGS) entry which is preliminary data.</text>
</comment>
<evidence type="ECO:0008006" key="3">
    <source>
        <dbReference type="Google" id="ProtNLM"/>
    </source>
</evidence>
<dbReference type="EMBL" id="NMUH01000120">
    <property type="protein sequence ID" value="MQL72119.1"/>
    <property type="molecule type" value="Genomic_DNA"/>
</dbReference>
<reference evidence="1" key="1">
    <citation type="submission" date="2017-07" db="EMBL/GenBank/DDBJ databases">
        <title>Taro Niue Genome Assembly and Annotation.</title>
        <authorList>
            <person name="Atibalentja N."/>
            <person name="Keating K."/>
            <person name="Fields C.J."/>
        </authorList>
    </citation>
    <scope>NUCLEOTIDE SEQUENCE</scope>
    <source>
        <strain evidence="1">Niue_2</strain>
        <tissue evidence="1">Leaf</tissue>
    </source>
</reference>
<sequence length="212" mass="23941">MVCTAFKASVDTLYQTSYGDLKQMKAKFEQLYATIASSLKPLRGNYVADRAELIGDLMRLCAVFEHVEKLVVFAASIHRKLVHTPRLCQAIFSDYYNYYLPKMGTGSSSICYDKVFKSKQLVQVHERDAITSFFPQPTANQSWRKVLSMGNLLNGHEPILREIIFSTYDRATVGQYGGSVPSTPLEDIETHRMYICGTSNDLQIALSVTSWD</sequence>
<organism evidence="1 2">
    <name type="scientific">Colocasia esculenta</name>
    <name type="common">Wild taro</name>
    <name type="synonym">Arum esculentum</name>
    <dbReference type="NCBI Taxonomy" id="4460"/>
    <lineage>
        <taxon>Eukaryota</taxon>
        <taxon>Viridiplantae</taxon>
        <taxon>Streptophyta</taxon>
        <taxon>Embryophyta</taxon>
        <taxon>Tracheophyta</taxon>
        <taxon>Spermatophyta</taxon>
        <taxon>Magnoliopsida</taxon>
        <taxon>Liliopsida</taxon>
        <taxon>Araceae</taxon>
        <taxon>Aroideae</taxon>
        <taxon>Colocasieae</taxon>
        <taxon>Colocasia</taxon>
    </lineage>
</organism>
<dbReference type="Proteomes" id="UP000652761">
    <property type="component" value="Unassembled WGS sequence"/>
</dbReference>